<sequence length="402" mass="43913">MTKTIPKLGYILLGFIFALTLSLLPIKTFSQPINQARIVEILDSDQVFIQNQRVRVNAVARQGQQIRTGQARASLRFDNNAVLRLGRNSSFIVGSRCVQLQRGQVVVSGNAQGCVGSVVAVTRGTIYVMEIDEETEESMIQVLEGVIEVFESEQDTDDPDYKEGQILEAGNQIRVFSDGILGQIERIRSNQLTNLLQGQLFRGFRIPLPNFENIIRPLSGRGFTPNFIRQAINGISNPLGHLSNRRTPSRFTPNLPLTDTEFLSEIGNDATLITGSFTVNEYGTSIGNQLFRDSGTFQDDSGKINVTITTERGNQPTRVNLSSPIEINGTVISPNATQTGALINGIPAQNVTFGLSGNDAILTVIGQDGQVFQVRVFGVNNQQPQGGDRLPGAFILGPLPDR</sequence>
<organism evidence="2 3">
    <name type="scientific">Spirulina subsalsa FACHB-351</name>
    <dbReference type="NCBI Taxonomy" id="234711"/>
    <lineage>
        <taxon>Bacteria</taxon>
        <taxon>Bacillati</taxon>
        <taxon>Cyanobacteriota</taxon>
        <taxon>Cyanophyceae</taxon>
        <taxon>Spirulinales</taxon>
        <taxon>Spirulinaceae</taxon>
        <taxon>Spirulina</taxon>
    </lineage>
</organism>
<keyword evidence="3" id="KW-1185">Reference proteome</keyword>
<dbReference type="Proteomes" id="UP001526426">
    <property type="component" value="Unassembled WGS sequence"/>
</dbReference>
<evidence type="ECO:0000259" key="1">
    <source>
        <dbReference type="Pfam" id="PF04773"/>
    </source>
</evidence>
<comment type="caution">
    <text evidence="2">The sequence shown here is derived from an EMBL/GenBank/DDBJ whole genome shotgun (WGS) entry which is preliminary data.</text>
</comment>
<feature type="domain" description="FecR protein" evidence="1">
    <location>
        <begin position="65"/>
        <end position="148"/>
    </location>
</feature>
<proteinExistence type="predicted"/>
<name>A0ABT3L437_9CYAN</name>
<reference evidence="2 3" key="1">
    <citation type="submission" date="2021-08" db="EMBL/GenBank/DDBJ databases">
        <title>Draft genome sequence of Spirulina subsalsa with high tolerance to salinity and hype-accumulation of phycocyanin.</title>
        <authorList>
            <person name="Pei H."/>
            <person name="Jiang L."/>
        </authorList>
    </citation>
    <scope>NUCLEOTIDE SEQUENCE [LARGE SCALE GENOMIC DNA]</scope>
    <source>
        <strain evidence="2 3">FACHB-351</strain>
    </source>
</reference>
<evidence type="ECO:0000313" key="3">
    <source>
        <dbReference type="Proteomes" id="UP001526426"/>
    </source>
</evidence>
<evidence type="ECO:0000313" key="2">
    <source>
        <dbReference type="EMBL" id="MCW6036271.1"/>
    </source>
</evidence>
<dbReference type="Pfam" id="PF04773">
    <property type="entry name" value="FecR"/>
    <property type="match status" value="1"/>
</dbReference>
<accession>A0ABT3L437</accession>
<protein>
    <submittedName>
        <fullName evidence="2">FecR family protein</fullName>
    </submittedName>
</protein>
<gene>
    <name evidence="2" type="ORF">K4A83_08295</name>
</gene>
<dbReference type="InterPro" id="IPR006860">
    <property type="entry name" value="FecR"/>
</dbReference>
<dbReference type="EMBL" id="JAIHOM010000032">
    <property type="protein sequence ID" value="MCW6036271.1"/>
    <property type="molecule type" value="Genomic_DNA"/>
</dbReference>
<dbReference type="RefSeq" id="WP_265264018.1">
    <property type="nucleotide sequence ID" value="NZ_JAIHOM010000032.1"/>
</dbReference>